<dbReference type="Gene3D" id="3.20.20.80">
    <property type="entry name" value="Glycosidases"/>
    <property type="match status" value="1"/>
</dbReference>
<dbReference type="GO" id="GO:0004553">
    <property type="term" value="F:hydrolase activity, hydrolyzing O-glycosyl compounds"/>
    <property type="evidence" value="ECO:0007669"/>
    <property type="project" value="InterPro"/>
</dbReference>
<feature type="domain" description="Glycoside hydrolase family 5" evidence="5">
    <location>
        <begin position="72"/>
        <end position="286"/>
    </location>
</feature>
<keyword evidence="4" id="KW-0732">Signal</keyword>
<dbReference type="Proteomes" id="UP000324233">
    <property type="component" value="Chromosome"/>
</dbReference>
<keyword evidence="7" id="KW-1185">Reference proteome</keyword>
<reference evidence="6 7" key="1">
    <citation type="submission" date="2019-08" db="EMBL/GenBank/DDBJ databases">
        <title>Deep-cultivation of Planctomycetes and their phenomic and genomic characterization uncovers novel biology.</title>
        <authorList>
            <person name="Wiegand S."/>
            <person name="Jogler M."/>
            <person name="Boedeker C."/>
            <person name="Pinto D."/>
            <person name="Vollmers J."/>
            <person name="Rivas-Marin E."/>
            <person name="Kohn T."/>
            <person name="Peeters S.H."/>
            <person name="Heuer A."/>
            <person name="Rast P."/>
            <person name="Oberbeckmann S."/>
            <person name="Bunk B."/>
            <person name="Jeske O."/>
            <person name="Meyerdierks A."/>
            <person name="Storesund J.E."/>
            <person name="Kallscheuer N."/>
            <person name="Luecker S."/>
            <person name="Lage O.M."/>
            <person name="Pohl T."/>
            <person name="Merkel B.J."/>
            <person name="Hornburger P."/>
            <person name="Mueller R.-W."/>
            <person name="Bruemmer F."/>
            <person name="Labrenz M."/>
            <person name="Spormann A.M."/>
            <person name="Op den Camp H."/>
            <person name="Overmann J."/>
            <person name="Amann R."/>
            <person name="Jetten M.S.M."/>
            <person name="Mascher T."/>
            <person name="Medema M.H."/>
            <person name="Devos D.P."/>
            <person name="Kaster A.-K."/>
            <person name="Ovreas L."/>
            <person name="Rohde M."/>
            <person name="Galperin M.Y."/>
            <person name="Jogler C."/>
        </authorList>
    </citation>
    <scope>NUCLEOTIDE SEQUENCE [LARGE SCALE GENOMIC DNA]</scope>
    <source>
        <strain evidence="6 7">OJF2</strain>
    </source>
</reference>
<evidence type="ECO:0000256" key="3">
    <source>
        <dbReference type="RuleBase" id="RU361153"/>
    </source>
</evidence>
<gene>
    <name evidence="6" type="ORF">OJF2_48660</name>
</gene>
<dbReference type="SUPFAM" id="SSF51445">
    <property type="entry name" value="(Trans)glycosidases"/>
    <property type="match status" value="1"/>
</dbReference>
<dbReference type="GO" id="GO:0000272">
    <property type="term" value="P:polysaccharide catabolic process"/>
    <property type="evidence" value="ECO:0007669"/>
    <property type="project" value="InterPro"/>
</dbReference>
<keyword evidence="2 3" id="KW-0326">Glycosidase</keyword>
<dbReference type="OrthoDB" id="240436at2"/>
<evidence type="ECO:0000259" key="5">
    <source>
        <dbReference type="Pfam" id="PF00150"/>
    </source>
</evidence>
<feature type="chain" id="PRO_5023052729" evidence="4">
    <location>
        <begin position="22"/>
        <end position="374"/>
    </location>
</feature>
<accession>A0A5B9W895</accession>
<proteinExistence type="inferred from homology"/>
<dbReference type="InterPro" id="IPR017853">
    <property type="entry name" value="GH"/>
</dbReference>
<evidence type="ECO:0000313" key="7">
    <source>
        <dbReference type="Proteomes" id="UP000324233"/>
    </source>
</evidence>
<dbReference type="RefSeq" id="WP_148596008.1">
    <property type="nucleotide sequence ID" value="NZ_CP042997.1"/>
</dbReference>
<name>A0A5B9W895_9BACT</name>
<comment type="similarity">
    <text evidence="3">Belongs to the glycosyl hydrolase 5 (cellulase A) family.</text>
</comment>
<dbReference type="AlphaFoldDB" id="A0A5B9W895"/>
<organism evidence="6 7">
    <name type="scientific">Aquisphaera giovannonii</name>
    <dbReference type="NCBI Taxonomy" id="406548"/>
    <lineage>
        <taxon>Bacteria</taxon>
        <taxon>Pseudomonadati</taxon>
        <taxon>Planctomycetota</taxon>
        <taxon>Planctomycetia</taxon>
        <taxon>Isosphaerales</taxon>
        <taxon>Isosphaeraceae</taxon>
        <taxon>Aquisphaera</taxon>
    </lineage>
</organism>
<keyword evidence="1 3" id="KW-0378">Hydrolase</keyword>
<evidence type="ECO:0000256" key="2">
    <source>
        <dbReference type="ARBA" id="ARBA00023295"/>
    </source>
</evidence>
<dbReference type="KEGG" id="agv:OJF2_48660"/>
<evidence type="ECO:0000256" key="4">
    <source>
        <dbReference type="SAM" id="SignalP"/>
    </source>
</evidence>
<evidence type="ECO:0000313" key="6">
    <source>
        <dbReference type="EMBL" id="QEH36305.1"/>
    </source>
</evidence>
<feature type="signal peptide" evidence="4">
    <location>
        <begin position="1"/>
        <end position="21"/>
    </location>
</feature>
<dbReference type="InterPro" id="IPR001547">
    <property type="entry name" value="Glyco_hydro_5"/>
</dbReference>
<evidence type="ECO:0000256" key="1">
    <source>
        <dbReference type="ARBA" id="ARBA00022801"/>
    </source>
</evidence>
<dbReference type="EMBL" id="CP042997">
    <property type="protein sequence ID" value="QEH36305.1"/>
    <property type="molecule type" value="Genomic_DNA"/>
</dbReference>
<dbReference type="Pfam" id="PF00150">
    <property type="entry name" value="Cellulase"/>
    <property type="match status" value="1"/>
</dbReference>
<protein>
    <submittedName>
        <fullName evidence="6">Cellulase (Glycosyl hydrolase family 5)</fullName>
    </submittedName>
</protein>
<sequence precursor="true">MRAWAACIGLSISLMATPPDAAASGADPPPRLERIRVSVDGTRFVQAGSGRGFVPWGFNYLGLFEHLAEDDWQTPEGWKRIEADFREMKRLGANVVRWHLQFETFVKAADRVDEQQLGRLRRLLGVARENGLYLDLTGLNCFRRDRIPAWYDALAEADRWKCQAFFWEAVARTCAGEPAVFCYNLMNEPVIAEPKPDEPPWVTGELGGFFFVQRISNRPAGRDAKDIAEAWVKSLVAAIRRHDRETLVTVGDIAWTVIWPGGKPAFASQQVARHLDFVSVHLYPATGRIDRDVAALEPYDVGKPLVVEEIFPMGCSVADLDKFIDATTPRVDGWIAHYFGHTAAEHRAGAQPAGALVADFLDYWSRKGAKIQRR</sequence>